<gene>
    <name evidence="1" type="ORF">EJB05_01111</name>
</gene>
<organism evidence="1 2">
    <name type="scientific">Eragrostis curvula</name>
    <name type="common">weeping love grass</name>
    <dbReference type="NCBI Taxonomy" id="38414"/>
    <lineage>
        <taxon>Eukaryota</taxon>
        <taxon>Viridiplantae</taxon>
        <taxon>Streptophyta</taxon>
        <taxon>Embryophyta</taxon>
        <taxon>Tracheophyta</taxon>
        <taxon>Spermatophyta</taxon>
        <taxon>Magnoliopsida</taxon>
        <taxon>Liliopsida</taxon>
        <taxon>Poales</taxon>
        <taxon>Poaceae</taxon>
        <taxon>PACMAD clade</taxon>
        <taxon>Chloridoideae</taxon>
        <taxon>Eragrostideae</taxon>
        <taxon>Eragrostidinae</taxon>
        <taxon>Eragrostis</taxon>
    </lineage>
</organism>
<evidence type="ECO:0008006" key="3">
    <source>
        <dbReference type="Google" id="ProtNLM"/>
    </source>
</evidence>
<dbReference type="InterPro" id="IPR011042">
    <property type="entry name" value="6-blade_b-propeller_TolB-like"/>
</dbReference>
<dbReference type="PANTHER" id="PTHR19328">
    <property type="entry name" value="HEDGEHOG-INTERACTING PROTEIN"/>
    <property type="match status" value="1"/>
</dbReference>
<dbReference type="InterPro" id="IPR011041">
    <property type="entry name" value="Quinoprot_gluc/sorb_DH_b-prop"/>
</dbReference>
<comment type="caution">
    <text evidence="1">The sequence shown here is derived from an EMBL/GenBank/DDBJ whole genome shotgun (WGS) entry which is preliminary data.</text>
</comment>
<dbReference type="Gramene" id="TVU49775">
    <property type="protein sequence ID" value="TVU49775"/>
    <property type="gene ID" value="EJB05_01111"/>
</dbReference>
<evidence type="ECO:0000313" key="1">
    <source>
        <dbReference type="EMBL" id="TVU49775.1"/>
    </source>
</evidence>
<evidence type="ECO:0000313" key="2">
    <source>
        <dbReference type="Proteomes" id="UP000324897"/>
    </source>
</evidence>
<keyword evidence="2" id="KW-1185">Reference proteome</keyword>
<sequence>MAEKLGLRGGSTGVMNTRAMCLEKISEDPFVNMAGHPNGSTRDVFLSSQDGKIWLASVPVHGAGDALHYINGGSAGRPFLDLTDRLRYNDDDDPAIGLRGVAFHPEFSTNGRFFVAYTCGCDNTSTACTGDGGCWVPDPGNRPRRCRYQLVVAEYRAQGGDLAYSKVEPSEVRRFFAMGLSRPKKSYSYQHHGGQLLFRPGNGLYLYLIVGQEFVWFQNQRSLPSKIIRFDIDRATPKAEIYAGGVSNPSGCSFDSGTPSDLYCAEVDQVR</sequence>
<dbReference type="PANTHER" id="PTHR19328:SF13">
    <property type="entry name" value="HIPL1 PROTEIN"/>
    <property type="match status" value="1"/>
</dbReference>
<dbReference type="OrthoDB" id="687332at2759"/>
<reference evidence="1 2" key="1">
    <citation type="journal article" date="2019" name="Sci. Rep.">
        <title>A high-quality genome of Eragrostis curvula grass provides insights into Poaceae evolution and supports new strategies to enhance forage quality.</title>
        <authorList>
            <person name="Carballo J."/>
            <person name="Santos B.A.C.M."/>
            <person name="Zappacosta D."/>
            <person name="Garbus I."/>
            <person name="Selva J.P."/>
            <person name="Gallo C.A."/>
            <person name="Diaz A."/>
            <person name="Albertini E."/>
            <person name="Caccamo M."/>
            <person name="Echenique V."/>
        </authorList>
    </citation>
    <scope>NUCLEOTIDE SEQUENCE [LARGE SCALE GENOMIC DNA]</scope>
    <source>
        <strain evidence="2">cv. Victoria</strain>
        <tissue evidence="1">Leaf</tissue>
    </source>
</reference>
<dbReference type="Proteomes" id="UP000324897">
    <property type="component" value="Chromosome 6"/>
</dbReference>
<dbReference type="SUPFAM" id="SSF50952">
    <property type="entry name" value="Soluble quinoprotein glucose dehydrogenase"/>
    <property type="match status" value="1"/>
</dbReference>
<name>A0A5J9WPF4_9POAL</name>
<protein>
    <recommendedName>
        <fullName evidence="3">Glucose/Sorbosone dehydrogenase domain-containing protein</fullName>
    </recommendedName>
</protein>
<accession>A0A5J9WPF4</accession>
<dbReference type="AlphaFoldDB" id="A0A5J9WPF4"/>
<proteinExistence type="predicted"/>
<dbReference type="EMBL" id="RWGY01000002">
    <property type="protein sequence ID" value="TVU49775.1"/>
    <property type="molecule type" value="Genomic_DNA"/>
</dbReference>
<dbReference type="Gene3D" id="2.120.10.30">
    <property type="entry name" value="TolB, C-terminal domain"/>
    <property type="match status" value="1"/>
</dbReference>